<dbReference type="Proteomes" id="UP001163046">
    <property type="component" value="Unassembled WGS sequence"/>
</dbReference>
<dbReference type="EMBL" id="MU825911">
    <property type="protein sequence ID" value="KAJ7382907.1"/>
    <property type="molecule type" value="Genomic_DNA"/>
</dbReference>
<accession>A0A9W9ZJQ5</accession>
<reference evidence="1" key="1">
    <citation type="submission" date="2023-01" db="EMBL/GenBank/DDBJ databases">
        <title>Genome assembly of the deep-sea coral Lophelia pertusa.</title>
        <authorList>
            <person name="Herrera S."/>
            <person name="Cordes E."/>
        </authorList>
    </citation>
    <scope>NUCLEOTIDE SEQUENCE</scope>
    <source>
        <strain evidence="1">USNM1676648</strain>
        <tissue evidence="1">Polyp</tissue>
    </source>
</reference>
<gene>
    <name evidence="1" type="ORF">OS493_031965</name>
</gene>
<evidence type="ECO:0000313" key="1">
    <source>
        <dbReference type="EMBL" id="KAJ7382907.1"/>
    </source>
</evidence>
<sequence length="78" mass="8843">MKEYMEKAWNNSVNTSSTTVTGYPALSINVGFSNWLTSRNDDVIGKKIFHEGLLLLTVYAASLMKKSEMRAHLSMEWV</sequence>
<organism evidence="1 2">
    <name type="scientific">Desmophyllum pertusum</name>
    <dbReference type="NCBI Taxonomy" id="174260"/>
    <lineage>
        <taxon>Eukaryota</taxon>
        <taxon>Metazoa</taxon>
        <taxon>Cnidaria</taxon>
        <taxon>Anthozoa</taxon>
        <taxon>Hexacorallia</taxon>
        <taxon>Scleractinia</taxon>
        <taxon>Caryophylliina</taxon>
        <taxon>Caryophylliidae</taxon>
        <taxon>Desmophyllum</taxon>
    </lineage>
</organism>
<protein>
    <submittedName>
        <fullName evidence="1">Uncharacterized protein</fullName>
    </submittedName>
</protein>
<proteinExistence type="predicted"/>
<evidence type="ECO:0000313" key="2">
    <source>
        <dbReference type="Proteomes" id="UP001163046"/>
    </source>
</evidence>
<name>A0A9W9ZJQ5_9CNID</name>
<keyword evidence="2" id="KW-1185">Reference proteome</keyword>
<comment type="caution">
    <text evidence="1">The sequence shown here is derived from an EMBL/GenBank/DDBJ whole genome shotgun (WGS) entry which is preliminary data.</text>
</comment>
<dbReference type="AlphaFoldDB" id="A0A9W9ZJQ5"/>